<organism evidence="1 2">
    <name type="scientific">Clostridium acidisoli DSM 12555</name>
    <dbReference type="NCBI Taxonomy" id="1121291"/>
    <lineage>
        <taxon>Bacteria</taxon>
        <taxon>Bacillati</taxon>
        <taxon>Bacillota</taxon>
        <taxon>Clostridia</taxon>
        <taxon>Eubacteriales</taxon>
        <taxon>Clostridiaceae</taxon>
        <taxon>Clostridium</taxon>
    </lineage>
</organism>
<protein>
    <recommendedName>
        <fullName evidence="3">Sugar phosphate isomerase/epimerase</fullName>
    </recommendedName>
</protein>
<dbReference type="AlphaFoldDB" id="A0A1W1WZA9"/>
<proteinExistence type="predicted"/>
<sequence length="298" mass="35698">MKNFMIGMYGKYDNIKFNRDFRENFYGIEMCLFEDERDIEKLINETERKGIKFGIHFPLRSGISNLRDQQFLSLDKETRENAYKYIEGELNYIKKKGLNPEYILFHYPKPVILKNDFDMSNWRFADKSEYTYESDYPTIELKKYSENLFSWLSEKSLEYNFIPVLEFDALNKYVCEDNFLEALLEKYKAIKICLDTGRLHLQSKIDLDFNEKEIIKRFAKYTEVVHLWNVKVTGNLENNHFPTLPNLKVEDGWAPIENYLKIITKENKNVKIMFEHRSDLISDKELDSCYSWISSLLE</sequence>
<dbReference type="InterPro" id="IPR036237">
    <property type="entry name" value="Xyl_isomerase-like_sf"/>
</dbReference>
<keyword evidence="2" id="KW-1185">Reference proteome</keyword>
<evidence type="ECO:0000313" key="1">
    <source>
        <dbReference type="EMBL" id="SMC17062.1"/>
    </source>
</evidence>
<dbReference type="Gene3D" id="3.20.20.150">
    <property type="entry name" value="Divalent-metal-dependent TIM barrel enzymes"/>
    <property type="match status" value="1"/>
</dbReference>
<dbReference type="OrthoDB" id="1890113at2"/>
<dbReference type="EMBL" id="FWXH01000002">
    <property type="protein sequence ID" value="SMC17062.1"/>
    <property type="molecule type" value="Genomic_DNA"/>
</dbReference>
<reference evidence="1 2" key="1">
    <citation type="submission" date="2017-04" db="EMBL/GenBank/DDBJ databases">
        <authorList>
            <person name="Afonso C.L."/>
            <person name="Miller P.J."/>
            <person name="Scott M.A."/>
            <person name="Spackman E."/>
            <person name="Goraichik I."/>
            <person name="Dimitrov K.M."/>
            <person name="Suarez D.L."/>
            <person name="Swayne D.E."/>
        </authorList>
    </citation>
    <scope>NUCLEOTIDE SEQUENCE [LARGE SCALE GENOMIC DNA]</scope>
    <source>
        <strain evidence="1 2">DSM 12555</strain>
    </source>
</reference>
<gene>
    <name evidence="1" type="ORF">SAMN02745134_00225</name>
</gene>
<accession>A0A1W1WZA9</accession>
<dbReference type="RefSeq" id="WP_084113437.1">
    <property type="nucleotide sequence ID" value="NZ_FWXH01000002.1"/>
</dbReference>
<evidence type="ECO:0008006" key="3">
    <source>
        <dbReference type="Google" id="ProtNLM"/>
    </source>
</evidence>
<evidence type="ECO:0000313" key="2">
    <source>
        <dbReference type="Proteomes" id="UP000192468"/>
    </source>
</evidence>
<dbReference type="SUPFAM" id="SSF51658">
    <property type="entry name" value="Xylose isomerase-like"/>
    <property type="match status" value="1"/>
</dbReference>
<dbReference type="Proteomes" id="UP000192468">
    <property type="component" value="Unassembled WGS sequence"/>
</dbReference>
<name>A0A1W1WZA9_9CLOT</name>
<dbReference type="STRING" id="1121291.SAMN02745134_00225"/>